<keyword evidence="7 9" id="KW-1133">Transmembrane helix</keyword>
<evidence type="ECO:0000256" key="4">
    <source>
        <dbReference type="ARBA" id="ARBA00022475"/>
    </source>
</evidence>
<dbReference type="InterPro" id="IPR011864">
    <property type="entry name" value="Phosphate_PstC"/>
</dbReference>
<dbReference type="GO" id="GO:0035435">
    <property type="term" value="P:phosphate ion transmembrane transport"/>
    <property type="evidence" value="ECO:0007669"/>
    <property type="project" value="InterPro"/>
</dbReference>
<dbReference type="OrthoDB" id="9785113at2"/>
<dbReference type="CDD" id="cd06261">
    <property type="entry name" value="TM_PBP2"/>
    <property type="match status" value="1"/>
</dbReference>
<dbReference type="NCBIfam" id="TIGR00974">
    <property type="entry name" value="3a0107s02c"/>
    <property type="match status" value="1"/>
</dbReference>
<dbReference type="PANTHER" id="PTHR30425">
    <property type="entry name" value="PHOSPHATE TRANSPORT SYSTEM PERMEASE PROTEIN PST"/>
    <property type="match status" value="1"/>
</dbReference>
<feature type="transmembrane region" description="Helical" evidence="9">
    <location>
        <begin position="51"/>
        <end position="82"/>
    </location>
</feature>
<keyword evidence="8 9" id="KW-0472">Membrane</keyword>
<keyword evidence="6 9" id="KW-0812">Transmembrane</keyword>
<dbReference type="GO" id="GO:0005886">
    <property type="term" value="C:plasma membrane"/>
    <property type="evidence" value="ECO:0007669"/>
    <property type="project" value="UniProtKB-SubCell"/>
</dbReference>
<dbReference type="PANTHER" id="PTHR30425:SF1">
    <property type="entry name" value="PHOSPHATE TRANSPORT SYSTEM PERMEASE PROTEIN PSTC"/>
    <property type="match status" value="1"/>
</dbReference>
<dbReference type="EMBL" id="DF977003">
    <property type="protein sequence ID" value="GAQ25786.1"/>
    <property type="molecule type" value="Genomic_DNA"/>
</dbReference>
<dbReference type="InterPro" id="IPR035906">
    <property type="entry name" value="MetI-like_sf"/>
</dbReference>
<evidence type="ECO:0000256" key="8">
    <source>
        <dbReference type="ARBA" id="ARBA00023136"/>
    </source>
</evidence>
<name>A0A0U9HGH6_9FIRM</name>
<organism evidence="11">
    <name type="scientific">Tepidanaerobacter syntrophicus</name>
    <dbReference type="NCBI Taxonomy" id="224999"/>
    <lineage>
        <taxon>Bacteria</taxon>
        <taxon>Bacillati</taxon>
        <taxon>Bacillota</taxon>
        <taxon>Clostridia</taxon>
        <taxon>Thermosediminibacterales</taxon>
        <taxon>Tepidanaerobacteraceae</taxon>
        <taxon>Tepidanaerobacter</taxon>
    </lineage>
</organism>
<keyword evidence="3" id="KW-0813">Transport</keyword>
<dbReference type="Proteomes" id="UP000062160">
    <property type="component" value="Unassembled WGS sequence"/>
</dbReference>
<sequence>MKKILFICAALSITSVMLIGLFVFIEGYPIFTKVGFFNFVFGQKWSPSDNLYGIFPMICGTLATTLGALILGVPLSIFTAIFLSEYAPKKAERLITPAVELLAGIPSVIYGLFGMTMLVPLIREFQKAHPSTNQIQSGYSVLAASIILAIMISPTIINMAKDALKSVPNDFKEGSLSLGATKWQTTWHITLPAAKSGIIAGTVLGMGRAIGETMAVIMVAGNTVKFPDSIFSPIRTLTGNIAIEMAYAEAGTHTQALFGTGIILFIMIILTNIFASRIYRKDAAAK</sequence>
<dbReference type="RefSeq" id="WP_059033321.1">
    <property type="nucleotide sequence ID" value="NZ_BSDN01000013.1"/>
</dbReference>
<dbReference type="InterPro" id="IPR051124">
    <property type="entry name" value="Phosphate_Transport_Permease"/>
</dbReference>
<keyword evidence="12" id="KW-1185">Reference proteome</keyword>
<accession>A0A0U9HGH6</accession>
<dbReference type="AlphaFoldDB" id="A0A0U9HGH6"/>
<evidence type="ECO:0000256" key="5">
    <source>
        <dbReference type="ARBA" id="ARBA00022592"/>
    </source>
</evidence>
<reference evidence="11" key="1">
    <citation type="journal article" date="2016" name="Genome Announc.">
        <title>Draft Genome Sequence of the Syntrophic Lactate-Degrading Bacterium Tepidanaerobacter syntrophicus JLT.</title>
        <authorList>
            <person name="Matsuura N."/>
            <person name="Ohashi A."/>
            <person name="Tourlousse D.M."/>
            <person name="Sekiguchi Y."/>
        </authorList>
    </citation>
    <scope>NUCLEOTIDE SEQUENCE [LARGE SCALE GENOMIC DNA]</scope>
    <source>
        <strain evidence="11">JL</strain>
    </source>
</reference>
<dbReference type="Gene3D" id="1.10.3720.10">
    <property type="entry name" value="MetI-like"/>
    <property type="match status" value="1"/>
</dbReference>
<comment type="subcellular location">
    <subcellularLocation>
        <location evidence="1">Cell membrane</location>
        <topology evidence="1">Multi-pass membrane protein</topology>
    </subcellularLocation>
</comment>
<dbReference type="GO" id="GO:0005315">
    <property type="term" value="F:phosphate transmembrane transporter activity"/>
    <property type="evidence" value="ECO:0007669"/>
    <property type="project" value="InterPro"/>
</dbReference>
<evidence type="ECO:0000313" key="11">
    <source>
        <dbReference type="EMBL" id="GAQ25786.1"/>
    </source>
</evidence>
<dbReference type="PROSITE" id="PS50928">
    <property type="entry name" value="ABC_TM1"/>
    <property type="match status" value="1"/>
</dbReference>
<dbReference type="NCBIfam" id="TIGR02138">
    <property type="entry name" value="phosphate_pstC"/>
    <property type="match status" value="1"/>
</dbReference>
<evidence type="ECO:0000259" key="10">
    <source>
        <dbReference type="PROSITE" id="PS50928"/>
    </source>
</evidence>
<dbReference type="SUPFAM" id="SSF161098">
    <property type="entry name" value="MetI-like"/>
    <property type="match status" value="1"/>
</dbReference>
<evidence type="ECO:0000256" key="1">
    <source>
        <dbReference type="ARBA" id="ARBA00004651"/>
    </source>
</evidence>
<comment type="similarity">
    <text evidence="2">Belongs to the binding-protein-dependent transport system permease family. CysTW subfamily.</text>
</comment>
<gene>
    <name evidence="11" type="ORF">TSYNT_933</name>
</gene>
<protein>
    <submittedName>
        <fullName evidence="11">Phosphate transport system permease protein</fullName>
    </submittedName>
</protein>
<keyword evidence="4" id="KW-1003">Cell membrane</keyword>
<feature type="domain" description="ABC transmembrane type-1" evidence="10">
    <location>
        <begin position="58"/>
        <end position="275"/>
    </location>
</feature>
<feature type="transmembrane region" description="Helical" evidence="9">
    <location>
        <begin position="139"/>
        <end position="157"/>
    </location>
</feature>
<dbReference type="Pfam" id="PF00528">
    <property type="entry name" value="BPD_transp_1"/>
    <property type="match status" value="1"/>
</dbReference>
<evidence type="ECO:0000256" key="3">
    <source>
        <dbReference type="ARBA" id="ARBA00022448"/>
    </source>
</evidence>
<dbReference type="InterPro" id="IPR000515">
    <property type="entry name" value="MetI-like"/>
</dbReference>
<feature type="transmembrane region" description="Helical" evidence="9">
    <location>
        <begin position="256"/>
        <end position="279"/>
    </location>
</feature>
<proteinExistence type="inferred from homology"/>
<evidence type="ECO:0000256" key="9">
    <source>
        <dbReference type="SAM" id="Phobius"/>
    </source>
</evidence>
<dbReference type="STRING" id="224999.GCA_001485475_01822"/>
<evidence type="ECO:0000256" key="2">
    <source>
        <dbReference type="ARBA" id="ARBA00007069"/>
    </source>
</evidence>
<keyword evidence="5" id="KW-0592">Phosphate transport</keyword>
<evidence type="ECO:0000256" key="7">
    <source>
        <dbReference type="ARBA" id="ARBA00022989"/>
    </source>
</evidence>
<evidence type="ECO:0000256" key="6">
    <source>
        <dbReference type="ARBA" id="ARBA00022692"/>
    </source>
</evidence>
<feature type="transmembrane region" description="Helical" evidence="9">
    <location>
        <begin position="94"/>
        <end position="119"/>
    </location>
</feature>
<evidence type="ECO:0000313" key="12">
    <source>
        <dbReference type="Proteomes" id="UP000062160"/>
    </source>
</evidence>
<dbReference type="InterPro" id="IPR005672">
    <property type="entry name" value="Phosphate_PstA"/>
</dbReference>